<dbReference type="SMART" id="SM00642">
    <property type="entry name" value="Aamy"/>
    <property type="match status" value="1"/>
</dbReference>
<dbReference type="AlphaFoldDB" id="A0A2P6U0Y9"/>
<dbReference type="CDD" id="cd11326">
    <property type="entry name" value="AmyAc_Glg_debranch"/>
    <property type="match status" value="1"/>
</dbReference>
<dbReference type="OrthoDB" id="204980at2759"/>
<dbReference type="Gene3D" id="3.20.20.80">
    <property type="entry name" value="Glycosidases"/>
    <property type="match status" value="1"/>
</dbReference>
<dbReference type="InterPro" id="IPR006047">
    <property type="entry name" value="GH13_cat_dom"/>
</dbReference>
<dbReference type="InterPro" id="IPR048650">
    <property type="entry name" value="ISOA1-3-like_C"/>
</dbReference>
<dbReference type="GO" id="GO:0019156">
    <property type="term" value="F:isoamylase activity"/>
    <property type="evidence" value="ECO:0007669"/>
    <property type="project" value="UniProtKB-ARBA"/>
</dbReference>
<dbReference type="EMBL" id="LHPG02000003">
    <property type="protein sequence ID" value="PRW59985.1"/>
    <property type="molecule type" value="Genomic_DNA"/>
</dbReference>
<dbReference type="SUPFAM" id="SSF51445">
    <property type="entry name" value="(Trans)glycosidases"/>
    <property type="match status" value="1"/>
</dbReference>
<evidence type="ECO:0000256" key="2">
    <source>
        <dbReference type="ARBA" id="ARBA00008061"/>
    </source>
</evidence>
<evidence type="ECO:0000256" key="5">
    <source>
        <dbReference type="ARBA" id="ARBA00022946"/>
    </source>
</evidence>
<feature type="compositionally biased region" description="Basic and acidic residues" evidence="6">
    <location>
        <begin position="664"/>
        <end position="678"/>
    </location>
</feature>
<comment type="similarity">
    <text evidence="2">Belongs to the glycosyl hydrolase 13 family.</text>
</comment>
<dbReference type="SUPFAM" id="SSF81296">
    <property type="entry name" value="E set domains"/>
    <property type="match status" value="1"/>
</dbReference>
<dbReference type="InterPro" id="IPR013780">
    <property type="entry name" value="Glyco_hydro_b"/>
</dbReference>
<feature type="domain" description="Glycosyl hydrolase family 13 catalytic" evidence="7">
    <location>
        <begin position="257"/>
        <end position="769"/>
    </location>
</feature>
<protein>
    <submittedName>
        <fullName evidence="8">Isoamylase chloroplastic</fullName>
    </submittedName>
</protein>
<dbReference type="InterPro" id="IPR013783">
    <property type="entry name" value="Ig-like_fold"/>
</dbReference>
<dbReference type="STRING" id="3076.A0A2P6U0Y9"/>
<dbReference type="PANTHER" id="PTHR43002">
    <property type="entry name" value="GLYCOGEN DEBRANCHING ENZYME"/>
    <property type="match status" value="1"/>
</dbReference>
<comment type="subcellular location">
    <subcellularLocation>
        <location evidence="1">Plastid</location>
        <location evidence="1">Chloroplast</location>
    </subcellularLocation>
</comment>
<dbReference type="Pfam" id="PF02922">
    <property type="entry name" value="CBM_48"/>
    <property type="match status" value="1"/>
</dbReference>
<keyword evidence="4" id="KW-0934">Plastid</keyword>
<dbReference type="Proteomes" id="UP000239899">
    <property type="component" value="Unassembled WGS sequence"/>
</dbReference>
<gene>
    <name evidence="8" type="ORF">C2E21_1338</name>
</gene>
<dbReference type="InterPro" id="IPR044505">
    <property type="entry name" value="GlgX_Isoamylase_N_E_set"/>
</dbReference>
<evidence type="ECO:0000256" key="3">
    <source>
        <dbReference type="ARBA" id="ARBA00022528"/>
    </source>
</evidence>
<organism evidence="8 9">
    <name type="scientific">Chlorella sorokiniana</name>
    <name type="common">Freshwater green alga</name>
    <dbReference type="NCBI Taxonomy" id="3076"/>
    <lineage>
        <taxon>Eukaryota</taxon>
        <taxon>Viridiplantae</taxon>
        <taxon>Chlorophyta</taxon>
        <taxon>core chlorophytes</taxon>
        <taxon>Trebouxiophyceae</taxon>
        <taxon>Chlorellales</taxon>
        <taxon>Chlorellaceae</taxon>
        <taxon>Chlorella clade</taxon>
        <taxon>Chlorella</taxon>
    </lineage>
</organism>
<evidence type="ECO:0000259" key="7">
    <source>
        <dbReference type="SMART" id="SM00642"/>
    </source>
</evidence>
<feature type="region of interest" description="Disordered" evidence="6">
    <location>
        <begin position="664"/>
        <end position="694"/>
    </location>
</feature>
<keyword evidence="5" id="KW-0809">Transit peptide</keyword>
<dbReference type="Pfam" id="PF00128">
    <property type="entry name" value="Alpha-amylase"/>
    <property type="match status" value="1"/>
</dbReference>
<proteinExistence type="inferred from homology"/>
<dbReference type="InterPro" id="IPR017853">
    <property type="entry name" value="GH"/>
</dbReference>
<dbReference type="Gene3D" id="2.60.40.10">
    <property type="entry name" value="Immunoglobulins"/>
    <property type="match status" value="1"/>
</dbReference>
<dbReference type="InterPro" id="IPR004193">
    <property type="entry name" value="Glyco_hydro_13_N"/>
</dbReference>
<dbReference type="Gene3D" id="2.60.40.1180">
    <property type="entry name" value="Golgi alpha-mannosidase II"/>
    <property type="match status" value="1"/>
</dbReference>
<keyword evidence="3" id="KW-0150">Chloroplast</keyword>
<evidence type="ECO:0000313" key="9">
    <source>
        <dbReference type="Proteomes" id="UP000239899"/>
    </source>
</evidence>
<evidence type="ECO:0000256" key="4">
    <source>
        <dbReference type="ARBA" id="ARBA00022640"/>
    </source>
</evidence>
<sequence length="913" mass="99347">MATLSSAAAMRHCSLHTGRPGALPSSTRPPCRLPGAAPHRRRRQAPPPARVASPEAPAAAPPAPAVNQHLVPSGQPACEAFGEPLCGRPEPLGATIDPDTGATNFAVYASNAWGMSLCLFTEADLRAGRVTHEVALHPQDNKTGDVWHVALPRLDSSLLYGYRVFGANEEVHEESEGQRHDPARVVLDPYAKAVFNGRRRFGEMGPELAYGEPGVLGLAATWPQAAAALPQPAGAAEFDWEGDRPLGLPMEDLVIYEMHVRGFTADSSSGVSAPGTFRGIVEKLDYLAGLGVNAIELMPVHEFNELEYYQIIPGTETYRYNFWGYSTVGYFAPMARFSAAAASGSGGTDVLNEFKQMVKECHKRGIEVILDVVFNHTAEGNEMGPTLSFRGLDNRVYYMLAPGGQCYNYSGCGNTFNCNHPVVRQFIVDCLRYWVQEMHVDGFRFDLGSIMTRAPSMWYPSDPIPPAGSYDSDGASGSSATTAAGSVLPSALASHPGSDAEDWGEDGGYAAPKAKGAIVCDAGFMTDGAGVPTGTPLGDPPLIDLISSDPVLKDTKLIAEAWDCDGLNQVGAFPHYGRWSEWNGHFRDTVRQFVKGTDGPWVGNMASVLCGSPHIYVAAPGEQDWWGNNAGRRWKGGRGPTASVNFVTAHDGFTMADLVSYNDKHNEANGENNRDGESHNLSWNCGAEGPTDAPGVNSLRQRQMRNMLTALLVAHGVPMLYMGDEYGHSKGGNNNTYCHDSALNWLDWSKANADDDGLLRFTRHMIGLRKSHKELRRTSWIHDGDVEWHGVTPNTPDWSDASRFLAYSLKKPGGGGLYIAFNTGHVPQVIQLPRWHGRVWQLLSDTSKVAPFDVLVADERLPAEEVAATRAAMDYWKLEHAYAMLPYSTVIFESVPEDSRPRMPEHRKRGRTA</sequence>
<dbReference type="Pfam" id="PF21156">
    <property type="entry name" value="ISOA1-3_C"/>
    <property type="match status" value="1"/>
</dbReference>
<dbReference type="InterPro" id="IPR014756">
    <property type="entry name" value="Ig_E-set"/>
</dbReference>
<feature type="region of interest" description="Disordered" evidence="6">
    <location>
        <begin position="15"/>
        <end position="65"/>
    </location>
</feature>
<dbReference type="CDD" id="cd02856">
    <property type="entry name" value="E_set_GDE_Isoamylase_N"/>
    <property type="match status" value="1"/>
</dbReference>
<dbReference type="GO" id="GO:0009507">
    <property type="term" value="C:chloroplast"/>
    <property type="evidence" value="ECO:0007669"/>
    <property type="project" value="UniProtKB-SubCell"/>
</dbReference>
<evidence type="ECO:0000256" key="1">
    <source>
        <dbReference type="ARBA" id="ARBA00004229"/>
    </source>
</evidence>
<dbReference type="GO" id="GO:0005975">
    <property type="term" value="P:carbohydrate metabolic process"/>
    <property type="evidence" value="ECO:0007669"/>
    <property type="project" value="InterPro"/>
</dbReference>
<comment type="caution">
    <text evidence="8">The sequence shown here is derived from an EMBL/GenBank/DDBJ whole genome shotgun (WGS) entry which is preliminary data.</text>
</comment>
<accession>A0A2P6U0Y9</accession>
<reference evidence="8 9" key="1">
    <citation type="journal article" date="2018" name="Plant J.">
        <title>Genome sequences of Chlorella sorokiniana UTEX 1602 and Micractinium conductrix SAG 241.80: implications to maltose excretion by a green alga.</title>
        <authorList>
            <person name="Arriola M.B."/>
            <person name="Velmurugan N."/>
            <person name="Zhang Y."/>
            <person name="Plunkett M.H."/>
            <person name="Hondzo H."/>
            <person name="Barney B.M."/>
        </authorList>
    </citation>
    <scope>NUCLEOTIDE SEQUENCE [LARGE SCALE GENOMIC DNA]</scope>
    <source>
        <strain evidence="9">UTEX 1602</strain>
    </source>
</reference>
<dbReference type="SUPFAM" id="SSF51011">
    <property type="entry name" value="Glycosyl hydrolase domain"/>
    <property type="match status" value="1"/>
</dbReference>
<evidence type="ECO:0000256" key="6">
    <source>
        <dbReference type="SAM" id="MobiDB-lite"/>
    </source>
</evidence>
<keyword evidence="9" id="KW-1185">Reference proteome</keyword>
<evidence type="ECO:0000313" key="8">
    <source>
        <dbReference type="EMBL" id="PRW59985.1"/>
    </source>
</evidence>
<name>A0A2P6U0Y9_CHLSO</name>